<evidence type="ECO:0000313" key="2">
    <source>
        <dbReference type="EMBL" id="KAK9683842.1"/>
    </source>
</evidence>
<evidence type="ECO:0000256" key="1">
    <source>
        <dbReference type="SAM" id="MobiDB-lite"/>
    </source>
</evidence>
<feature type="region of interest" description="Disordered" evidence="1">
    <location>
        <begin position="62"/>
        <end position="99"/>
    </location>
</feature>
<proteinExistence type="predicted"/>
<keyword evidence="3" id="KW-1185">Reference proteome</keyword>
<evidence type="ECO:0000313" key="3">
    <source>
        <dbReference type="Proteomes" id="UP001443914"/>
    </source>
</evidence>
<sequence length="99" mass="11460">MPQGVPPHYRTLLTDYDTESTHCLQQTGFQHLLQPFENLDIGEAEDEVPFDSPLADFTRRVQRRSSNLSPVPEVDTPEDTHQSSRERRQPSRKGKKKRT</sequence>
<reference evidence="2" key="1">
    <citation type="submission" date="2024-03" db="EMBL/GenBank/DDBJ databases">
        <title>WGS assembly of Saponaria officinalis var. Norfolk2.</title>
        <authorList>
            <person name="Jenkins J."/>
            <person name="Shu S."/>
            <person name="Grimwood J."/>
            <person name="Barry K."/>
            <person name="Goodstein D."/>
            <person name="Schmutz J."/>
            <person name="Leebens-Mack J."/>
            <person name="Osbourn A."/>
        </authorList>
    </citation>
    <scope>NUCLEOTIDE SEQUENCE [LARGE SCALE GENOMIC DNA]</scope>
    <source>
        <strain evidence="2">JIC</strain>
    </source>
</reference>
<dbReference type="AlphaFoldDB" id="A0AAW1I3C4"/>
<dbReference type="Proteomes" id="UP001443914">
    <property type="component" value="Unassembled WGS sequence"/>
</dbReference>
<accession>A0AAW1I3C4</accession>
<gene>
    <name evidence="2" type="ORF">RND81_10G168300</name>
</gene>
<name>A0AAW1I3C4_SAPOF</name>
<protein>
    <submittedName>
        <fullName evidence="2">Uncharacterized protein</fullName>
    </submittedName>
</protein>
<organism evidence="2 3">
    <name type="scientific">Saponaria officinalis</name>
    <name type="common">Common soapwort</name>
    <name type="synonym">Lychnis saponaria</name>
    <dbReference type="NCBI Taxonomy" id="3572"/>
    <lineage>
        <taxon>Eukaryota</taxon>
        <taxon>Viridiplantae</taxon>
        <taxon>Streptophyta</taxon>
        <taxon>Embryophyta</taxon>
        <taxon>Tracheophyta</taxon>
        <taxon>Spermatophyta</taxon>
        <taxon>Magnoliopsida</taxon>
        <taxon>eudicotyledons</taxon>
        <taxon>Gunneridae</taxon>
        <taxon>Pentapetalae</taxon>
        <taxon>Caryophyllales</taxon>
        <taxon>Caryophyllaceae</taxon>
        <taxon>Caryophylleae</taxon>
        <taxon>Saponaria</taxon>
    </lineage>
</organism>
<feature type="compositionally biased region" description="Basic residues" evidence="1">
    <location>
        <begin position="90"/>
        <end position="99"/>
    </location>
</feature>
<feature type="compositionally biased region" description="Basic and acidic residues" evidence="1">
    <location>
        <begin position="78"/>
        <end position="89"/>
    </location>
</feature>
<comment type="caution">
    <text evidence="2">The sequence shown here is derived from an EMBL/GenBank/DDBJ whole genome shotgun (WGS) entry which is preliminary data.</text>
</comment>
<dbReference type="EMBL" id="JBDFQZ010000010">
    <property type="protein sequence ID" value="KAK9683842.1"/>
    <property type="molecule type" value="Genomic_DNA"/>
</dbReference>